<feature type="non-terminal residue" evidence="1">
    <location>
        <position position="146"/>
    </location>
</feature>
<keyword evidence="2" id="KW-1185">Reference proteome</keyword>
<organism evidence="1 2">
    <name type="scientific">Cirrhinus mrigala</name>
    <name type="common">Mrigala</name>
    <dbReference type="NCBI Taxonomy" id="683832"/>
    <lineage>
        <taxon>Eukaryota</taxon>
        <taxon>Metazoa</taxon>
        <taxon>Chordata</taxon>
        <taxon>Craniata</taxon>
        <taxon>Vertebrata</taxon>
        <taxon>Euteleostomi</taxon>
        <taxon>Actinopterygii</taxon>
        <taxon>Neopterygii</taxon>
        <taxon>Teleostei</taxon>
        <taxon>Ostariophysi</taxon>
        <taxon>Cypriniformes</taxon>
        <taxon>Cyprinidae</taxon>
        <taxon>Labeoninae</taxon>
        <taxon>Labeonini</taxon>
        <taxon>Cirrhinus</taxon>
    </lineage>
</organism>
<evidence type="ECO:0000313" key="1">
    <source>
        <dbReference type="EMBL" id="KAL0180449.1"/>
    </source>
</evidence>
<evidence type="ECO:0000313" key="2">
    <source>
        <dbReference type="Proteomes" id="UP001529510"/>
    </source>
</evidence>
<accession>A0ABD0Q2H6</accession>
<reference evidence="1 2" key="1">
    <citation type="submission" date="2024-05" db="EMBL/GenBank/DDBJ databases">
        <title>Genome sequencing and assembly of Indian major carp, Cirrhinus mrigala (Hamilton, 1822).</title>
        <authorList>
            <person name="Mohindra V."/>
            <person name="Chowdhury L.M."/>
            <person name="Lal K."/>
            <person name="Jena J.K."/>
        </authorList>
    </citation>
    <scope>NUCLEOTIDE SEQUENCE [LARGE SCALE GENOMIC DNA]</scope>
    <source>
        <strain evidence="1">CM1030</strain>
        <tissue evidence="1">Blood</tissue>
    </source>
</reference>
<name>A0ABD0Q2H6_CIRMR</name>
<feature type="non-terminal residue" evidence="1">
    <location>
        <position position="1"/>
    </location>
</feature>
<proteinExistence type="predicted"/>
<protein>
    <submittedName>
        <fullName evidence="1">Uncharacterized protein</fullName>
    </submittedName>
</protein>
<comment type="caution">
    <text evidence="1">The sequence shown here is derived from an EMBL/GenBank/DDBJ whole genome shotgun (WGS) entry which is preliminary data.</text>
</comment>
<dbReference type="Proteomes" id="UP001529510">
    <property type="component" value="Unassembled WGS sequence"/>
</dbReference>
<sequence length="146" mass="15385">PNQVTADFPESSQDTAAVLTESLHNMAASVEPRQVPSDFPKPCQVSSYLPSHAEPTLSNPTAFTLSSPAGIPLSSVLPVMAIAILSVWATLCTPEALSDRESAPEASPVHEFVPMPPEVSAYTVEPPKEAASIHELTISSDHESAP</sequence>
<gene>
    <name evidence="1" type="ORF">M9458_022855</name>
</gene>
<dbReference type="EMBL" id="JAMKFB020000011">
    <property type="protein sequence ID" value="KAL0180449.1"/>
    <property type="molecule type" value="Genomic_DNA"/>
</dbReference>
<dbReference type="AlphaFoldDB" id="A0ABD0Q2H6"/>